<dbReference type="GO" id="GO:0008168">
    <property type="term" value="F:methyltransferase activity"/>
    <property type="evidence" value="ECO:0007669"/>
    <property type="project" value="UniProtKB-KW"/>
</dbReference>
<gene>
    <name evidence="2" type="ORF">DFR39_101133</name>
</gene>
<keyword evidence="2" id="KW-0808">Transferase</keyword>
<evidence type="ECO:0000313" key="2">
    <source>
        <dbReference type="EMBL" id="TDP12660.1"/>
    </source>
</evidence>
<proteinExistence type="predicted"/>
<evidence type="ECO:0000259" key="1">
    <source>
        <dbReference type="Pfam" id="PF13649"/>
    </source>
</evidence>
<evidence type="ECO:0000313" key="3">
    <source>
        <dbReference type="Proteomes" id="UP000295357"/>
    </source>
</evidence>
<dbReference type="EMBL" id="SNXE01000001">
    <property type="protein sequence ID" value="TDP12660.1"/>
    <property type="molecule type" value="Genomic_DNA"/>
</dbReference>
<dbReference type="RefSeq" id="WP_133601606.1">
    <property type="nucleotide sequence ID" value="NZ_JAUFPJ010000005.1"/>
</dbReference>
<dbReference type="Gene3D" id="3.40.50.150">
    <property type="entry name" value="Vaccinia Virus protein VP39"/>
    <property type="match status" value="1"/>
</dbReference>
<feature type="domain" description="Methyltransferase" evidence="1">
    <location>
        <begin position="56"/>
        <end position="152"/>
    </location>
</feature>
<sequence>MATSDPSALRSQAELMPRYYAQRAQEYERVFDKPHRQPDIATLKTWLRQQFAGRSVLEVASGTGFWLPEATAEARAWQGSDLNPEVLAIARSKPLDVAKVQFREADAYALDFVAPGAASPYDAGFAGLWFSHVPRSRRAEWLSQFHAQLQRGAHVVLMDNAYVEGDSTPISRLDAEGNGYQLRSLSDGSRHEVMKNFPTEAEFRTLLAGRAHEIRWQPLRYFWTLSYTLD</sequence>
<protein>
    <submittedName>
        <fullName evidence="2">Demethylmenaquinone methyltransferase/2-methoxy-6-polyprenyl-1,4-benzoquinol methylase</fullName>
    </submittedName>
</protein>
<comment type="caution">
    <text evidence="2">The sequence shown here is derived from an EMBL/GenBank/DDBJ whole genome shotgun (WGS) entry which is preliminary data.</text>
</comment>
<dbReference type="GO" id="GO:0032259">
    <property type="term" value="P:methylation"/>
    <property type="evidence" value="ECO:0007669"/>
    <property type="project" value="UniProtKB-KW"/>
</dbReference>
<dbReference type="SUPFAM" id="SSF53335">
    <property type="entry name" value="S-adenosyl-L-methionine-dependent methyltransferases"/>
    <property type="match status" value="1"/>
</dbReference>
<reference evidence="2 3" key="1">
    <citation type="submission" date="2019-03" db="EMBL/GenBank/DDBJ databases">
        <title>Genomic Encyclopedia of Type Strains, Phase IV (KMG-IV): sequencing the most valuable type-strain genomes for metagenomic binning, comparative biology and taxonomic classification.</title>
        <authorList>
            <person name="Goeker M."/>
        </authorList>
    </citation>
    <scope>NUCLEOTIDE SEQUENCE [LARGE SCALE GENOMIC DNA]</scope>
    <source>
        <strain evidence="2 3">DSM 25082</strain>
    </source>
</reference>
<keyword evidence="2" id="KW-0489">Methyltransferase</keyword>
<dbReference type="InterPro" id="IPR041698">
    <property type="entry name" value="Methyltransf_25"/>
</dbReference>
<dbReference type="Pfam" id="PF13649">
    <property type="entry name" value="Methyltransf_25"/>
    <property type="match status" value="1"/>
</dbReference>
<dbReference type="AlphaFoldDB" id="A0A4R6NAY7"/>
<dbReference type="OrthoDB" id="6006151at2"/>
<organism evidence="2 3">
    <name type="scientific">Roseateles asaccharophilus</name>
    <dbReference type="NCBI Taxonomy" id="582607"/>
    <lineage>
        <taxon>Bacteria</taxon>
        <taxon>Pseudomonadati</taxon>
        <taxon>Pseudomonadota</taxon>
        <taxon>Betaproteobacteria</taxon>
        <taxon>Burkholderiales</taxon>
        <taxon>Sphaerotilaceae</taxon>
        <taxon>Roseateles</taxon>
    </lineage>
</organism>
<dbReference type="Proteomes" id="UP000295357">
    <property type="component" value="Unassembled WGS sequence"/>
</dbReference>
<dbReference type="InterPro" id="IPR029063">
    <property type="entry name" value="SAM-dependent_MTases_sf"/>
</dbReference>
<accession>A0A4R6NAY7</accession>
<keyword evidence="3" id="KW-1185">Reference proteome</keyword>
<name>A0A4R6NAY7_9BURK</name>